<protein>
    <submittedName>
        <fullName evidence="2">Uncharacterized protein</fullName>
    </submittedName>
</protein>
<comment type="caution">
    <text evidence="2">The sequence shown here is derived from an EMBL/GenBank/DDBJ whole genome shotgun (WGS) entry which is preliminary data.</text>
</comment>
<dbReference type="EMBL" id="JANPWZ010001656">
    <property type="protein sequence ID" value="KAJ3564145.1"/>
    <property type="molecule type" value="Genomic_DNA"/>
</dbReference>
<proteinExistence type="predicted"/>
<evidence type="ECO:0000313" key="2">
    <source>
        <dbReference type="EMBL" id="KAJ3564145.1"/>
    </source>
</evidence>
<keyword evidence="3" id="KW-1185">Reference proteome</keyword>
<reference evidence="2" key="1">
    <citation type="submission" date="2022-07" db="EMBL/GenBank/DDBJ databases">
        <title>Genome Sequence of Xylaria arbuscula.</title>
        <authorList>
            <person name="Buettner E."/>
        </authorList>
    </citation>
    <scope>NUCLEOTIDE SEQUENCE</scope>
    <source>
        <strain evidence="2">VT107</strain>
    </source>
</reference>
<feature type="region of interest" description="Disordered" evidence="1">
    <location>
        <begin position="334"/>
        <end position="353"/>
    </location>
</feature>
<evidence type="ECO:0000256" key="1">
    <source>
        <dbReference type="SAM" id="MobiDB-lite"/>
    </source>
</evidence>
<dbReference type="AlphaFoldDB" id="A0A9W8N929"/>
<evidence type="ECO:0000313" key="3">
    <source>
        <dbReference type="Proteomes" id="UP001148614"/>
    </source>
</evidence>
<feature type="compositionally biased region" description="Low complexity" evidence="1">
    <location>
        <begin position="1"/>
        <end position="21"/>
    </location>
</feature>
<accession>A0A9W8N929</accession>
<organism evidence="2 3">
    <name type="scientific">Xylaria arbuscula</name>
    <dbReference type="NCBI Taxonomy" id="114810"/>
    <lineage>
        <taxon>Eukaryota</taxon>
        <taxon>Fungi</taxon>
        <taxon>Dikarya</taxon>
        <taxon>Ascomycota</taxon>
        <taxon>Pezizomycotina</taxon>
        <taxon>Sordariomycetes</taxon>
        <taxon>Xylariomycetidae</taxon>
        <taxon>Xylariales</taxon>
        <taxon>Xylariaceae</taxon>
        <taxon>Xylaria</taxon>
    </lineage>
</organism>
<feature type="region of interest" description="Disordered" evidence="1">
    <location>
        <begin position="1"/>
        <end position="50"/>
    </location>
</feature>
<dbReference type="Proteomes" id="UP001148614">
    <property type="component" value="Unassembled WGS sequence"/>
</dbReference>
<name>A0A9W8N929_9PEZI</name>
<feature type="region of interest" description="Disordered" evidence="1">
    <location>
        <begin position="154"/>
        <end position="207"/>
    </location>
</feature>
<gene>
    <name evidence="2" type="ORF">NPX13_g7946</name>
</gene>
<sequence length="353" mass="38995">MAPPQLSGRSTTSESETLGGTPAPTRVSSHKRHKKPHEYSTNPNTVRARRRISRLTPYHREVERAKQNDTKAVSAKWKACAKSPSFQAASEAIKNRVLATVEQEIMAERRRKGIDYDSKVVKLNKKYNIVEPCPTTNKAAHKPARQLAPPALVSASKEAHPTNVEDDSQETPTPAPGAHDTSNSAPAKTAEPTPVSPVISEASTASTASTVLQDLSSAIKILKEVQEAQNAETIQQKREAEFLKQRMQAMEVTIQSLGEKVDKLSIANPAPTPAPAPQMQMQMQPYPQAQFAMAPPFPHPHLQARPHMPLEQHSHHYHFLFQDQDPHQGYQLPQFEQNGDAGNDPENHGAFLR</sequence>